<proteinExistence type="predicted"/>
<evidence type="ECO:0000313" key="1">
    <source>
        <dbReference type="EMBL" id="KAG5652895.1"/>
    </source>
</evidence>
<sequence length="647" mass="73273">MSQLSRPLFARLLKDLAELQEAPYPGVAVFTDDADIRSLCLVLTPPSGPWKDLSLHFDVHLPQNWLEQDYGGSVFIGDYLVDRYSTEADLSKAMFGGICCQRLYGACGCSEATHDQQLALEAQWRANNAPEVNIAIYEEGAVTHTTKVVSAGSRLHRFSKVNPRWQSTYTFVSKWQCKKCPYGSPALPAHRGKLTQCHTTNFHKHATSIPPPVCVLGILSDDVLLEIAAFLPSESLILFSKAYPHFRTLITSTRLLLQRELRCFFLRKPLHDSILGIGIAFDPNPRTLSSDFDWLSQQAFDQYGIRASIEKRAFKYFLPLAFSRPHFERAREDIWIRLQIIDKAVRDAEAAIIRRTGRATARRVVPHTKAHQVVEVVYKMMNNIVVSLMKSCDDVLNASGQPKNTNSTPTLLHASEKAVISYCHLFHLLLCLARTTPEILRDATNRLQRFIQVPESRTKTHLADIGELIVLVTLVFARPTVAGGTPVTWQALNGPFLEEAITRNSPELEVLEDGKSHYRLATTFLRSRTSLRLVMFQIAFLEVFVSTYAAKLTRLDDSYGFPEPEIPERMVREVRAIYGVSTWPDFFERVKYEKGKAFGAEKMSALLREAVNASAKRGYHVPKLQKQALAQQRQSLERKWLDEKRSI</sequence>
<dbReference type="CDD" id="cd00195">
    <property type="entry name" value="UBCc_UEV"/>
    <property type="match status" value="1"/>
</dbReference>
<gene>
    <name evidence="1" type="ORF">H0H81_003259</name>
</gene>
<reference evidence="1" key="1">
    <citation type="submission" date="2021-02" db="EMBL/GenBank/DDBJ databases">
        <authorList>
            <person name="Nieuwenhuis M."/>
            <person name="Van De Peppel L.J.J."/>
        </authorList>
    </citation>
    <scope>NUCLEOTIDE SEQUENCE</scope>
    <source>
        <strain evidence="1">D49</strain>
    </source>
</reference>
<accession>A0A9P7GP66</accession>
<organism evidence="1 2">
    <name type="scientific">Sphagnurus paluster</name>
    <dbReference type="NCBI Taxonomy" id="117069"/>
    <lineage>
        <taxon>Eukaryota</taxon>
        <taxon>Fungi</taxon>
        <taxon>Dikarya</taxon>
        <taxon>Basidiomycota</taxon>
        <taxon>Agaricomycotina</taxon>
        <taxon>Agaricomycetes</taxon>
        <taxon>Agaricomycetidae</taxon>
        <taxon>Agaricales</taxon>
        <taxon>Tricholomatineae</taxon>
        <taxon>Lyophyllaceae</taxon>
        <taxon>Sphagnurus</taxon>
    </lineage>
</organism>
<dbReference type="AlphaFoldDB" id="A0A9P7GP66"/>
<name>A0A9P7GP66_9AGAR</name>
<comment type="caution">
    <text evidence="1">The sequence shown here is derived from an EMBL/GenBank/DDBJ whole genome shotgun (WGS) entry which is preliminary data.</text>
</comment>
<dbReference type="OrthoDB" id="109543at2759"/>
<reference evidence="1" key="2">
    <citation type="submission" date="2021-10" db="EMBL/GenBank/DDBJ databases">
        <title>Phylogenomics reveals ancestral predisposition of the termite-cultivated fungus Termitomyces towards a domesticated lifestyle.</title>
        <authorList>
            <person name="Auxier B."/>
            <person name="Grum-Grzhimaylo A."/>
            <person name="Cardenas M.E."/>
            <person name="Lodge J.D."/>
            <person name="Laessoe T."/>
            <person name="Pedersen O."/>
            <person name="Smith M.E."/>
            <person name="Kuyper T.W."/>
            <person name="Franco-Molano E.A."/>
            <person name="Baroni T.J."/>
            <person name="Aanen D.K."/>
        </authorList>
    </citation>
    <scope>NUCLEOTIDE SEQUENCE</scope>
    <source>
        <strain evidence="1">D49</strain>
    </source>
</reference>
<dbReference type="Proteomes" id="UP000717328">
    <property type="component" value="Unassembled WGS sequence"/>
</dbReference>
<keyword evidence="2" id="KW-1185">Reference proteome</keyword>
<dbReference type="EMBL" id="JABCKI010000090">
    <property type="protein sequence ID" value="KAG5652895.1"/>
    <property type="molecule type" value="Genomic_DNA"/>
</dbReference>
<dbReference type="Gene3D" id="3.10.110.10">
    <property type="entry name" value="Ubiquitin Conjugating Enzyme"/>
    <property type="match status" value="1"/>
</dbReference>
<dbReference type="SUPFAM" id="SSF54495">
    <property type="entry name" value="UBC-like"/>
    <property type="match status" value="1"/>
</dbReference>
<protein>
    <recommendedName>
        <fullName evidence="3">F-box domain-containing protein</fullName>
    </recommendedName>
</protein>
<dbReference type="InterPro" id="IPR016135">
    <property type="entry name" value="UBQ-conjugating_enzyme/RWD"/>
</dbReference>
<evidence type="ECO:0008006" key="3">
    <source>
        <dbReference type="Google" id="ProtNLM"/>
    </source>
</evidence>
<evidence type="ECO:0000313" key="2">
    <source>
        <dbReference type="Proteomes" id="UP000717328"/>
    </source>
</evidence>